<feature type="non-terminal residue" evidence="2">
    <location>
        <position position="1"/>
    </location>
</feature>
<proteinExistence type="predicted"/>
<evidence type="ECO:0000313" key="2">
    <source>
        <dbReference type="EMBL" id="ETE64580.1"/>
    </source>
</evidence>
<dbReference type="InterPro" id="IPR043502">
    <property type="entry name" value="DNA/RNA_pol_sf"/>
</dbReference>
<gene>
    <name evidence="2" type="ORF">L345_09651</name>
</gene>
<dbReference type="Pfam" id="PF17919">
    <property type="entry name" value="RT_RNaseH_2"/>
    <property type="match status" value="1"/>
</dbReference>
<dbReference type="OrthoDB" id="8963663at2759"/>
<reference evidence="2 3" key="1">
    <citation type="journal article" date="2013" name="Proc. Natl. Acad. Sci. U.S.A.">
        <title>The king cobra genome reveals dynamic gene evolution and adaptation in the snake venom system.</title>
        <authorList>
            <person name="Vonk F.J."/>
            <person name="Casewell N.R."/>
            <person name="Henkel C.V."/>
            <person name="Heimberg A.M."/>
            <person name="Jansen H.J."/>
            <person name="McCleary R.J."/>
            <person name="Kerkkamp H.M."/>
            <person name="Vos R.A."/>
            <person name="Guerreiro I."/>
            <person name="Calvete J.J."/>
            <person name="Wuster W."/>
            <person name="Woods A.E."/>
            <person name="Logan J.M."/>
            <person name="Harrison R.A."/>
            <person name="Castoe T.A."/>
            <person name="de Koning A.P."/>
            <person name="Pollock D.D."/>
            <person name="Yandell M."/>
            <person name="Calderon D."/>
            <person name="Renjifo C."/>
            <person name="Currier R.B."/>
            <person name="Salgado D."/>
            <person name="Pla D."/>
            <person name="Sanz L."/>
            <person name="Hyder A.S."/>
            <person name="Ribeiro J.M."/>
            <person name="Arntzen J.W."/>
            <person name="van den Thillart G.E."/>
            <person name="Boetzer M."/>
            <person name="Pirovano W."/>
            <person name="Dirks R.P."/>
            <person name="Spaink H.P."/>
            <person name="Duboule D."/>
            <person name="McGlinn E."/>
            <person name="Kini R.M."/>
            <person name="Richardson M.K."/>
        </authorList>
    </citation>
    <scope>NUCLEOTIDE SEQUENCE</scope>
    <source>
        <tissue evidence="2">Blood</tissue>
    </source>
</reference>
<dbReference type="AlphaFoldDB" id="V8NR94"/>
<dbReference type="Proteomes" id="UP000018936">
    <property type="component" value="Unassembled WGS sequence"/>
</dbReference>
<name>V8NR94_OPHHA</name>
<comment type="caution">
    <text evidence="2">The sequence shown here is derived from an EMBL/GenBank/DDBJ whole genome shotgun (WGS) entry which is preliminary data.</text>
</comment>
<dbReference type="SUPFAM" id="SSF56672">
    <property type="entry name" value="DNA/RNA polymerases"/>
    <property type="match status" value="1"/>
</dbReference>
<organism evidence="2 3">
    <name type="scientific">Ophiophagus hannah</name>
    <name type="common">King cobra</name>
    <name type="synonym">Naja hannah</name>
    <dbReference type="NCBI Taxonomy" id="8665"/>
    <lineage>
        <taxon>Eukaryota</taxon>
        <taxon>Metazoa</taxon>
        <taxon>Chordata</taxon>
        <taxon>Craniata</taxon>
        <taxon>Vertebrata</taxon>
        <taxon>Euteleostomi</taxon>
        <taxon>Lepidosauria</taxon>
        <taxon>Squamata</taxon>
        <taxon>Bifurcata</taxon>
        <taxon>Unidentata</taxon>
        <taxon>Episquamata</taxon>
        <taxon>Toxicofera</taxon>
        <taxon>Serpentes</taxon>
        <taxon>Colubroidea</taxon>
        <taxon>Elapidae</taxon>
        <taxon>Elapinae</taxon>
        <taxon>Ophiophagus</taxon>
    </lineage>
</organism>
<keyword evidence="3" id="KW-1185">Reference proteome</keyword>
<dbReference type="EMBL" id="AZIM01002183">
    <property type="protein sequence ID" value="ETE64580.1"/>
    <property type="molecule type" value="Genomic_DNA"/>
</dbReference>
<feature type="domain" description="Reverse transcriptase/retrotransposon-derived protein RNase H-like" evidence="1">
    <location>
        <begin position="150"/>
        <end position="198"/>
    </location>
</feature>
<dbReference type="InterPro" id="IPR041577">
    <property type="entry name" value="RT_RNaseH_2"/>
</dbReference>
<evidence type="ECO:0000259" key="1">
    <source>
        <dbReference type="Pfam" id="PF17919"/>
    </source>
</evidence>
<accession>V8NR94</accession>
<sequence length="200" mass="22461">MAAGDLRQASKKLWWCVVLKALEAKFSLLPPGVSKMEREKSSRVGRASGMEIPGRLPQPISQAAERGSLEQSCGEQKWCGRQPEDVPRFEAKNRSETQKRDNKLHINANQYQGYRMSCCNNKPHDVVQHLHKAPLSAETYVVIIDCLFVVETILQHPDPNRPFIVQANATDMAVAAVLLQKNSQNELMPCAYVSKMLMDT</sequence>
<evidence type="ECO:0000313" key="3">
    <source>
        <dbReference type="Proteomes" id="UP000018936"/>
    </source>
</evidence>
<protein>
    <recommendedName>
        <fullName evidence="1">Reverse transcriptase/retrotransposon-derived protein RNase H-like domain-containing protein</fullName>
    </recommendedName>
</protein>